<keyword evidence="1" id="KW-0472">Membrane</keyword>
<keyword evidence="1" id="KW-1133">Transmembrane helix</keyword>
<feature type="transmembrane region" description="Helical" evidence="1">
    <location>
        <begin position="98"/>
        <end position="117"/>
    </location>
</feature>
<name>A0ABP1Q347_9HEXA</name>
<protein>
    <recommendedName>
        <fullName evidence="4">Odorant receptor</fullName>
    </recommendedName>
</protein>
<evidence type="ECO:0000313" key="2">
    <source>
        <dbReference type="EMBL" id="CAL8085831.1"/>
    </source>
</evidence>
<evidence type="ECO:0008006" key="4">
    <source>
        <dbReference type="Google" id="ProtNLM"/>
    </source>
</evidence>
<feature type="transmembrane region" description="Helical" evidence="1">
    <location>
        <begin position="59"/>
        <end position="78"/>
    </location>
</feature>
<keyword evidence="3" id="KW-1185">Reference proteome</keyword>
<accession>A0ABP1Q347</accession>
<keyword evidence="1" id="KW-0812">Transmembrane</keyword>
<gene>
    <name evidence="2" type="ORF">ODALV1_LOCUS6246</name>
</gene>
<evidence type="ECO:0000256" key="1">
    <source>
        <dbReference type="SAM" id="Phobius"/>
    </source>
</evidence>
<evidence type="ECO:0000313" key="3">
    <source>
        <dbReference type="Proteomes" id="UP001642540"/>
    </source>
</evidence>
<reference evidence="2 3" key="1">
    <citation type="submission" date="2024-08" db="EMBL/GenBank/DDBJ databases">
        <authorList>
            <person name="Cucini C."/>
            <person name="Frati F."/>
        </authorList>
    </citation>
    <scope>NUCLEOTIDE SEQUENCE [LARGE SCALE GENOMIC DNA]</scope>
</reference>
<comment type="caution">
    <text evidence="2">The sequence shown here is derived from an EMBL/GenBank/DDBJ whole genome shotgun (WGS) entry which is preliminary data.</text>
</comment>
<feature type="transmembrane region" description="Helical" evidence="1">
    <location>
        <begin position="294"/>
        <end position="315"/>
    </location>
</feature>
<sequence length="412" mass="46913">MHTITQKNGNIAVIQLFGYITLAILDKYSFIIHKTWVKVPIRWISQLRRIKAKENLKEVIPWITIQFAHALLVVYSTLLITGHGGHHVEELDSGFKTILAFQTACDVAISVLTYTVWKKRILIAACFNASNQLPKRQSGVTFERKLANKKVAYFISHLLSTTVTLELTLTPYALSFVIFVFNLDDPTHYLLELLGLQSSNHLNKLLSPIIFTVLQVNRFLSTYSYFFLAIMLANRCLLAQLTVLQLPNDNPQVSLMDRRTFIRTFDMKLVVYRRLHLIFMYFNEMGGVTHSLMMSIAFLTLVVAGSVIIMGTSYLSIPSYLFPMFPAFFVTILGLLFAALPIGANIYENSVWFRYSWMKAGGYEKKYVRKQLASCMAVKAEVGVVGYIDKSYIMTYLDALLNNICECGHVCK</sequence>
<organism evidence="2 3">
    <name type="scientific">Orchesella dallaii</name>
    <dbReference type="NCBI Taxonomy" id="48710"/>
    <lineage>
        <taxon>Eukaryota</taxon>
        <taxon>Metazoa</taxon>
        <taxon>Ecdysozoa</taxon>
        <taxon>Arthropoda</taxon>
        <taxon>Hexapoda</taxon>
        <taxon>Collembola</taxon>
        <taxon>Entomobryomorpha</taxon>
        <taxon>Entomobryoidea</taxon>
        <taxon>Orchesellidae</taxon>
        <taxon>Orchesellinae</taxon>
        <taxon>Orchesella</taxon>
    </lineage>
</organism>
<dbReference type="EMBL" id="CAXLJM020000019">
    <property type="protein sequence ID" value="CAL8085831.1"/>
    <property type="molecule type" value="Genomic_DNA"/>
</dbReference>
<dbReference type="Proteomes" id="UP001642540">
    <property type="component" value="Unassembled WGS sequence"/>
</dbReference>
<feature type="transmembrane region" description="Helical" evidence="1">
    <location>
        <begin position="327"/>
        <end position="347"/>
    </location>
</feature>
<proteinExistence type="predicted"/>
<feature type="transmembrane region" description="Helical" evidence="1">
    <location>
        <begin position="151"/>
        <end position="181"/>
    </location>
</feature>